<keyword evidence="13" id="KW-1185">Reference proteome</keyword>
<keyword evidence="4" id="KW-1003">Cell membrane</keyword>
<feature type="transmembrane region" description="Helical" evidence="12">
    <location>
        <begin position="120"/>
        <end position="139"/>
    </location>
</feature>
<feature type="transmembrane region" description="Helical" evidence="12">
    <location>
        <begin position="231"/>
        <end position="249"/>
    </location>
</feature>
<evidence type="ECO:0000256" key="5">
    <source>
        <dbReference type="ARBA" id="ARBA00022692"/>
    </source>
</evidence>
<feature type="transmembrane region" description="Helical" evidence="12">
    <location>
        <begin position="43"/>
        <end position="65"/>
    </location>
</feature>
<evidence type="ECO:0000313" key="14">
    <source>
        <dbReference type="WBParaSite" id="Csp11.Scaffold582.g4629.t1"/>
    </source>
</evidence>
<organism evidence="13 14">
    <name type="scientific">Caenorhabditis tropicalis</name>
    <dbReference type="NCBI Taxonomy" id="1561998"/>
    <lineage>
        <taxon>Eukaryota</taxon>
        <taxon>Metazoa</taxon>
        <taxon>Ecdysozoa</taxon>
        <taxon>Nematoda</taxon>
        <taxon>Chromadorea</taxon>
        <taxon>Rhabditida</taxon>
        <taxon>Rhabditina</taxon>
        <taxon>Rhabditomorpha</taxon>
        <taxon>Rhabditoidea</taxon>
        <taxon>Rhabditidae</taxon>
        <taxon>Peloderinae</taxon>
        <taxon>Caenorhabditis</taxon>
    </lineage>
</organism>
<comment type="subcellular location">
    <subcellularLocation>
        <location evidence="1">Cell membrane</location>
        <topology evidence="1">Multi-pass membrane protein</topology>
    </subcellularLocation>
</comment>
<evidence type="ECO:0000256" key="1">
    <source>
        <dbReference type="ARBA" id="ARBA00004651"/>
    </source>
</evidence>
<keyword evidence="7" id="KW-0915">Sodium</keyword>
<dbReference type="STRING" id="1561998.A0A1I7TCQ4"/>
<evidence type="ECO:0000256" key="8">
    <source>
        <dbReference type="ARBA" id="ARBA00023065"/>
    </source>
</evidence>
<feature type="transmembrane region" description="Helical" evidence="12">
    <location>
        <begin position="330"/>
        <end position="355"/>
    </location>
</feature>
<dbReference type="Pfam" id="PF00474">
    <property type="entry name" value="SSF"/>
    <property type="match status" value="1"/>
</dbReference>
<dbReference type="InterPro" id="IPR001734">
    <property type="entry name" value="Na/solute_symporter"/>
</dbReference>
<dbReference type="InterPro" id="IPR051163">
    <property type="entry name" value="Sodium:Solute_Symporter_SSF"/>
</dbReference>
<evidence type="ECO:0000256" key="3">
    <source>
        <dbReference type="ARBA" id="ARBA00022448"/>
    </source>
</evidence>
<dbReference type="InterPro" id="IPR038377">
    <property type="entry name" value="Na/Glc_symporter_sf"/>
</dbReference>
<keyword evidence="8" id="KW-0406">Ion transport</keyword>
<comment type="similarity">
    <text evidence="2 11">Belongs to the sodium:solute symporter (SSF) (TC 2.A.21) family.</text>
</comment>
<feature type="transmembrane region" description="Helical" evidence="12">
    <location>
        <begin position="151"/>
        <end position="169"/>
    </location>
</feature>
<dbReference type="AlphaFoldDB" id="A0A1I7TCQ4"/>
<feature type="transmembrane region" description="Helical" evidence="12">
    <location>
        <begin position="6"/>
        <end position="22"/>
    </location>
</feature>
<proteinExistence type="inferred from homology"/>
<dbReference type="eggNOG" id="KOG2349">
    <property type="taxonomic scope" value="Eukaryota"/>
</dbReference>
<keyword evidence="3" id="KW-0813">Transport</keyword>
<dbReference type="GO" id="GO:0015293">
    <property type="term" value="F:symporter activity"/>
    <property type="evidence" value="ECO:0007669"/>
    <property type="project" value="TreeGrafter"/>
</dbReference>
<dbReference type="WBParaSite" id="Csp11.Scaffold582.g4629.t1">
    <property type="protein sequence ID" value="Csp11.Scaffold582.g4629.t1"/>
    <property type="gene ID" value="Csp11.Scaffold582.g4629"/>
</dbReference>
<evidence type="ECO:0000256" key="12">
    <source>
        <dbReference type="SAM" id="Phobius"/>
    </source>
</evidence>
<keyword evidence="10" id="KW-0739">Sodium transport</keyword>
<evidence type="ECO:0000313" key="13">
    <source>
        <dbReference type="Proteomes" id="UP000095282"/>
    </source>
</evidence>
<feature type="transmembrane region" description="Helical" evidence="12">
    <location>
        <begin position="77"/>
        <end position="99"/>
    </location>
</feature>
<feature type="transmembrane region" description="Helical" evidence="12">
    <location>
        <begin position="181"/>
        <end position="199"/>
    </location>
</feature>
<evidence type="ECO:0000256" key="6">
    <source>
        <dbReference type="ARBA" id="ARBA00022989"/>
    </source>
</evidence>
<feature type="transmembrane region" description="Helical" evidence="12">
    <location>
        <begin position="500"/>
        <end position="518"/>
    </location>
</feature>
<keyword evidence="5 12" id="KW-0812">Transmembrane</keyword>
<feature type="transmembrane region" description="Helical" evidence="12">
    <location>
        <begin position="376"/>
        <end position="400"/>
    </location>
</feature>
<evidence type="ECO:0000256" key="11">
    <source>
        <dbReference type="RuleBase" id="RU362091"/>
    </source>
</evidence>
<keyword evidence="6 12" id="KW-1133">Transmembrane helix</keyword>
<sequence length="565" mass="61782">MEILDYVTLFSCLISISTYGFIKSRAPQNGEQSVHATMVGSGVSIWSATLSVCSGFISSISLLGFPAEIYYQGGMMLWFAPMYVISFPIVAYVFLPVLYNLKLTTIYEYFERRFDYKCRFVTTSLFCLQMLLYNSVALYAPSLAIASLTKIPITISILITATLSALYISVGGAKAGIHTSAVQMALIFLTMAFIISISLREMSIDDVYTSVVRGKRLILNDFRIDPTIRHSVWSLVIGGTGNILALFAANQLSIQRYMAMDSLKSAQKVVLLNIVCNTIILISYVSVGLLIYAHYKECHPKIGNANELLPQFVTDVISQYPGSVGLFAAAVYSAGISTLSASFTAVSSIVINDIWKVYREHKKLPALDGQQVKRAMRILPLALSFVSIFVAFLCSMLQSIILQVSFIVFGAGGGPVLGSFVVGLFIPRVKEKAAFVGLLASIIACFAISIGSVLVKVKPVPLELGQCLNQTVTFYDESLIGQVTSVPLAYGFDRILAVSYQYYCIIAVITNVAVSVVMQRLLECCSLASNHSRVSLELISPLLTYSSSKHDPELKTHCTQQDALL</sequence>
<evidence type="ECO:0000256" key="10">
    <source>
        <dbReference type="ARBA" id="ARBA00023201"/>
    </source>
</evidence>
<evidence type="ECO:0000256" key="2">
    <source>
        <dbReference type="ARBA" id="ARBA00006434"/>
    </source>
</evidence>
<evidence type="ECO:0000256" key="9">
    <source>
        <dbReference type="ARBA" id="ARBA00023136"/>
    </source>
</evidence>
<dbReference type="GO" id="GO:0006814">
    <property type="term" value="P:sodium ion transport"/>
    <property type="evidence" value="ECO:0007669"/>
    <property type="project" value="UniProtKB-KW"/>
</dbReference>
<dbReference type="Proteomes" id="UP000095282">
    <property type="component" value="Unplaced"/>
</dbReference>
<evidence type="ECO:0000256" key="4">
    <source>
        <dbReference type="ARBA" id="ARBA00022475"/>
    </source>
</evidence>
<dbReference type="PANTHER" id="PTHR42985">
    <property type="entry name" value="SODIUM-COUPLED MONOCARBOXYLATE TRANSPORTER"/>
    <property type="match status" value="1"/>
</dbReference>
<dbReference type="PROSITE" id="PS50283">
    <property type="entry name" value="NA_SOLUT_SYMP_3"/>
    <property type="match status" value="1"/>
</dbReference>
<feature type="transmembrane region" description="Helical" evidence="12">
    <location>
        <begin position="406"/>
        <end position="426"/>
    </location>
</feature>
<accession>A0A1I7TCQ4</accession>
<dbReference type="PANTHER" id="PTHR42985:SF2">
    <property type="entry name" value="SODIUM-DEPENDENT MULTIVITAMIN TRANSPORTER"/>
    <property type="match status" value="1"/>
</dbReference>
<dbReference type="Gene3D" id="1.20.1730.10">
    <property type="entry name" value="Sodium/glucose cotransporter"/>
    <property type="match status" value="1"/>
</dbReference>
<dbReference type="NCBIfam" id="TIGR00813">
    <property type="entry name" value="sss"/>
    <property type="match status" value="1"/>
</dbReference>
<dbReference type="GO" id="GO:0005886">
    <property type="term" value="C:plasma membrane"/>
    <property type="evidence" value="ECO:0007669"/>
    <property type="project" value="UniProtKB-SubCell"/>
</dbReference>
<name>A0A1I7TCQ4_9PELO</name>
<keyword evidence="9 12" id="KW-0472">Membrane</keyword>
<protein>
    <submittedName>
        <fullName evidence="14">Sodium-coupled monocarboxylate transporter 2</fullName>
    </submittedName>
</protein>
<feature type="transmembrane region" description="Helical" evidence="12">
    <location>
        <begin position="433"/>
        <end position="455"/>
    </location>
</feature>
<reference evidence="14" key="1">
    <citation type="submission" date="2016-11" db="UniProtKB">
        <authorList>
            <consortium name="WormBaseParasite"/>
        </authorList>
    </citation>
    <scope>IDENTIFICATION</scope>
</reference>
<evidence type="ECO:0000256" key="7">
    <source>
        <dbReference type="ARBA" id="ARBA00023053"/>
    </source>
</evidence>
<feature type="transmembrane region" description="Helical" evidence="12">
    <location>
        <begin position="270"/>
        <end position="295"/>
    </location>
</feature>